<dbReference type="OrthoDB" id="9827541at2"/>
<gene>
    <name evidence="1" type="ORF">AXF17_03760</name>
</gene>
<protein>
    <submittedName>
        <fullName evidence="1">Uncharacterized protein</fullName>
    </submittedName>
</protein>
<sequence length="200" mass="22263">MKKSKALAIAIVIVLALPVLSVYGGTKLGSSNEPNAKPEQYCGIYYRNTLVSKYKHYSSYKRASTNVKSAVDGSPITPDRAVIFRAYVTGDTLGYRVKNNSYINNGFTNRNAVDALNKRMTGNIPYTPLFVNDINDEVTDSVVLNGEKGKVQYLGFRAIYTVEEYEVKMFEQNTGKLIASSRYKLHKPVHGEFALLDDGQ</sequence>
<dbReference type="RefSeq" id="WP_094233883.1">
    <property type="nucleotide sequence ID" value="NZ_CP016199.1"/>
</dbReference>
<dbReference type="AlphaFoldDB" id="A0A223ARQ7"/>
<dbReference type="EMBL" id="CP016199">
    <property type="protein sequence ID" value="ASS37653.1"/>
    <property type="molecule type" value="Genomic_DNA"/>
</dbReference>
<reference evidence="2" key="1">
    <citation type="submission" date="2016-05" db="EMBL/GenBank/DDBJ databases">
        <authorList>
            <person name="Holder M.E."/>
            <person name="Ajami N.J."/>
            <person name="Petrosino J.F."/>
        </authorList>
    </citation>
    <scope>NUCLEOTIDE SEQUENCE [LARGE SCALE GENOMIC DNA]</scope>
    <source>
        <strain evidence="2">ATCC 700696</strain>
    </source>
</reference>
<accession>A0A223ARQ7</accession>
<organism evidence="1 2">
    <name type="scientific">Mogibacterium pumilum</name>
    <dbReference type="NCBI Taxonomy" id="86332"/>
    <lineage>
        <taxon>Bacteria</taxon>
        <taxon>Bacillati</taxon>
        <taxon>Bacillota</taxon>
        <taxon>Clostridia</taxon>
        <taxon>Peptostreptococcales</taxon>
        <taxon>Anaerovoracaceae</taxon>
        <taxon>Mogibacterium</taxon>
    </lineage>
</organism>
<evidence type="ECO:0000313" key="2">
    <source>
        <dbReference type="Proteomes" id="UP000214689"/>
    </source>
</evidence>
<dbReference type="Proteomes" id="UP000214689">
    <property type="component" value="Chromosome"/>
</dbReference>
<name>A0A223ARQ7_9FIRM</name>
<keyword evidence="2" id="KW-1185">Reference proteome</keyword>
<proteinExistence type="predicted"/>
<evidence type="ECO:0000313" key="1">
    <source>
        <dbReference type="EMBL" id="ASS37653.1"/>
    </source>
</evidence>